<keyword evidence="1" id="KW-0472">Membrane</keyword>
<protein>
    <submittedName>
        <fullName evidence="2">Uncharacterized protein</fullName>
    </submittedName>
</protein>
<organism evidence="2">
    <name type="scientific">marine sediment metagenome</name>
    <dbReference type="NCBI Taxonomy" id="412755"/>
    <lineage>
        <taxon>unclassified sequences</taxon>
        <taxon>metagenomes</taxon>
        <taxon>ecological metagenomes</taxon>
    </lineage>
</organism>
<reference evidence="2" key="1">
    <citation type="journal article" date="2014" name="Front. Microbiol.">
        <title>High frequency of phylogenetically diverse reductive dehalogenase-homologous genes in deep subseafloor sedimentary metagenomes.</title>
        <authorList>
            <person name="Kawai M."/>
            <person name="Futagami T."/>
            <person name="Toyoda A."/>
            <person name="Takaki Y."/>
            <person name="Nishi S."/>
            <person name="Hori S."/>
            <person name="Arai W."/>
            <person name="Tsubouchi T."/>
            <person name="Morono Y."/>
            <person name="Uchiyama I."/>
            <person name="Ito T."/>
            <person name="Fujiyama A."/>
            <person name="Inagaki F."/>
            <person name="Takami H."/>
        </authorList>
    </citation>
    <scope>NUCLEOTIDE SEQUENCE</scope>
    <source>
        <strain evidence="2">Expedition CK06-06</strain>
    </source>
</reference>
<feature type="transmembrane region" description="Helical" evidence="1">
    <location>
        <begin position="6"/>
        <end position="28"/>
    </location>
</feature>
<name>X0WYH7_9ZZZZ</name>
<accession>X0WYH7</accession>
<keyword evidence="1" id="KW-0812">Transmembrane</keyword>
<feature type="transmembrane region" description="Helical" evidence="1">
    <location>
        <begin position="71"/>
        <end position="92"/>
    </location>
</feature>
<dbReference type="AlphaFoldDB" id="X0WYH7"/>
<keyword evidence="1" id="KW-1133">Transmembrane helix</keyword>
<proteinExistence type="predicted"/>
<dbReference type="EMBL" id="BARS01039340">
    <property type="protein sequence ID" value="GAG17806.1"/>
    <property type="molecule type" value="Genomic_DNA"/>
</dbReference>
<comment type="caution">
    <text evidence="2">The sequence shown here is derived from an EMBL/GenBank/DDBJ whole genome shotgun (WGS) entry which is preliminary data.</text>
</comment>
<feature type="transmembrane region" description="Helical" evidence="1">
    <location>
        <begin position="35"/>
        <end position="51"/>
    </location>
</feature>
<evidence type="ECO:0000313" key="2">
    <source>
        <dbReference type="EMBL" id="GAG17806.1"/>
    </source>
</evidence>
<evidence type="ECO:0000256" key="1">
    <source>
        <dbReference type="SAM" id="Phobius"/>
    </source>
</evidence>
<gene>
    <name evidence="2" type="ORF">S01H1_60083</name>
</gene>
<sequence>MKIKKNKYWLVGGFVAILLAFVLEILVVKICTSDIFCLVLGWFVFLPGAIIERLFSLNPDISFFGIYLRAYISLIFWFIIGALVGILIGKLFGKSPKK</sequence>